<evidence type="ECO:0000259" key="9">
    <source>
        <dbReference type="Pfam" id="PF00725"/>
    </source>
</evidence>
<dbReference type="SUPFAM" id="SSF48179">
    <property type="entry name" value="6-phosphogluconate dehydrogenase C-terminal domain-like"/>
    <property type="match status" value="2"/>
</dbReference>
<dbReference type="InterPro" id="IPR036291">
    <property type="entry name" value="NAD(P)-bd_dom_sf"/>
</dbReference>
<dbReference type="GO" id="GO:0070403">
    <property type="term" value="F:NAD+ binding"/>
    <property type="evidence" value="ECO:0007669"/>
    <property type="project" value="InterPro"/>
</dbReference>
<dbReference type="PANTHER" id="PTHR43612">
    <property type="entry name" value="TRIFUNCTIONAL ENZYME SUBUNIT ALPHA"/>
    <property type="match status" value="1"/>
</dbReference>
<evidence type="ECO:0000259" key="10">
    <source>
        <dbReference type="Pfam" id="PF02737"/>
    </source>
</evidence>
<dbReference type="Pfam" id="PF02737">
    <property type="entry name" value="3HCDH_N"/>
    <property type="match status" value="1"/>
</dbReference>
<evidence type="ECO:0000256" key="1">
    <source>
        <dbReference type="ARBA" id="ARBA00005005"/>
    </source>
</evidence>
<feature type="domain" description="3-hydroxyacyl-CoA dehydrogenase C-terminal" evidence="9">
    <location>
        <begin position="510"/>
        <end position="589"/>
    </location>
</feature>
<dbReference type="FunFam" id="3.40.50.720:FF:000009">
    <property type="entry name" value="Fatty oxidation complex, alpha subunit"/>
    <property type="match status" value="1"/>
</dbReference>
<keyword evidence="6" id="KW-0443">Lipid metabolism</keyword>
<dbReference type="InterPro" id="IPR008927">
    <property type="entry name" value="6-PGluconate_DH-like_C_sf"/>
</dbReference>
<evidence type="ECO:0000313" key="11">
    <source>
        <dbReference type="EMBL" id="CAB5031757.1"/>
    </source>
</evidence>
<evidence type="ECO:0000256" key="5">
    <source>
        <dbReference type="ARBA" id="ARBA00023027"/>
    </source>
</evidence>
<evidence type="ECO:0000256" key="2">
    <source>
        <dbReference type="ARBA" id="ARBA00007005"/>
    </source>
</evidence>
<organism evidence="11">
    <name type="scientific">freshwater metagenome</name>
    <dbReference type="NCBI Taxonomy" id="449393"/>
    <lineage>
        <taxon>unclassified sequences</taxon>
        <taxon>metagenomes</taxon>
        <taxon>ecological metagenomes</taxon>
    </lineage>
</organism>
<dbReference type="AlphaFoldDB" id="A0A6J7RSJ8"/>
<accession>A0A6J7RSJ8</accession>
<dbReference type="CDD" id="cd06558">
    <property type="entry name" value="crotonase-like"/>
    <property type="match status" value="1"/>
</dbReference>
<dbReference type="Pfam" id="PF00378">
    <property type="entry name" value="ECH_1"/>
    <property type="match status" value="1"/>
</dbReference>
<keyword evidence="4" id="KW-0560">Oxidoreductase</keyword>
<dbReference type="SUPFAM" id="SSF51735">
    <property type="entry name" value="NAD(P)-binding Rossmann-fold domains"/>
    <property type="match status" value="1"/>
</dbReference>
<evidence type="ECO:0000256" key="8">
    <source>
        <dbReference type="ARBA" id="ARBA00023268"/>
    </source>
</evidence>
<evidence type="ECO:0000256" key="4">
    <source>
        <dbReference type="ARBA" id="ARBA00023002"/>
    </source>
</evidence>
<proteinExistence type="inferred from homology"/>
<dbReference type="Gene3D" id="3.90.226.10">
    <property type="entry name" value="2-enoyl-CoA Hydratase, Chain A, domain 1"/>
    <property type="match status" value="1"/>
</dbReference>
<comment type="pathway">
    <text evidence="1">Lipid metabolism; fatty acid beta-oxidation.</text>
</comment>
<dbReference type="PANTHER" id="PTHR43612:SF3">
    <property type="entry name" value="TRIFUNCTIONAL ENZYME SUBUNIT ALPHA, MITOCHONDRIAL"/>
    <property type="match status" value="1"/>
</dbReference>
<dbReference type="UniPathway" id="UPA00659"/>
<gene>
    <name evidence="11" type="ORF">UFOPK4150_01052</name>
</gene>
<keyword evidence="5" id="KW-0520">NAD</keyword>
<reference evidence="11" key="1">
    <citation type="submission" date="2020-05" db="EMBL/GenBank/DDBJ databases">
        <authorList>
            <person name="Chiriac C."/>
            <person name="Salcher M."/>
            <person name="Ghai R."/>
            <person name="Kavagutti S V."/>
        </authorList>
    </citation>
    <scope>NUCLEOTIDE SEQUENCE</scope>
</reference>
<comment type="similarity">
    <text evidence="2">In the central section; belongs to the 3-hydroxyacyl-CoA dehydrogenase family.</text>
</comment>
<dbReference type="Pfam" id="PF00725">
    <property type="entry name" value="3HCDH"/>
    <property type="match status" value="1"/>
</dbReference>
<keyword evidence="8" id="KW-0511">Multifunctional enzyme</keyword>
<evidence type="ECO:0000256" key="6">
    <source>
        <dbReference type="ARBA" id="ARBA00023098"/>
    </source>
</evidence>
<dbReference type="SUPFAM" id="SSF52096">
    <property type="entry name" value="ClpP/crotonase"/>
    <property type="match status" value="1"/>
</dbReference>
<feature type="domain" description="3-hydroxyacyl-CoA dehydrogenase NAD binding" evidence="10">
    <location>
        <begin position="327"/>
        <end position="506"/>
    </location>
</feature>
<dbReference type="GO" id="GO:0004300">
    <property type="term" value="F:enoyl-CoA hydratase activity"/>
    <property type="evidence" value="ECO:0007669"/>
    <property type="project" value="TreeGrafter"/>
</dbReference>
<evidence type="ECO:0000256" key="7">
    <source>
        <dbReference type="ARBA" id="ARBA00023239"/>
    </source>
</evidence>
<dbReference type="InterPro" id="IPR001753">
    <property type="entry name" value="Enoyl-CoA_hydra/iso"/>
</dbReference>
<keyword evidence="7" id="KW-0456">Lyase</keyword>
<dbReference type="Gene3D" id="1.10.1040.50">
    <property type="match status" value="1"/>
</dbReference>
<dbReference type="Gene3D" id="3.40.50.720">
    <property type="entry name" value="NAD(P)-binding Rossmann-like Domain"/>
    <property type="match status" value="1"/>
</dbReference>
<dbReference type="InterPro" id="IPR050136">
    <property type="entry name" value="FA_oxidation_alpha_subunit"/>
</dbReference>
<dbReference type="InterPro" id="IPR006108">
    <property type="entry name" value="3HC_DH_C"/>
</dbReference>
<dbReference type="GO" id="GO:0006635">
    <property type="term" value="P:fatty acid beta-oxidation"/>
    <property type="evidence" value="ECO:0007669"/>
    <property type="project" value="UniProtKB-UniPathway"/>
</dbReference>
<name>A0A6J7RSJ8_9ZZZZ</name>
<sequence length="694" mass="73152">MNAVSKSQSEVATLSKVEFIDLPLSAGRLGLITLDNEVAGRPSTFGPLGLASLDAALELVSAERNIAAVALVGTAEAFCVGADLGQITGVADRQGAKDFGALGHRVFSRLSDMAVPTFAFLNGPAMGGGLELSLHCTYRTVSSAAAALSLPEVYLGLIPGWGGTYLLPHLIGPARALSVIVANPLASNKRLRPSDTVDLGIADIMLDGAEFLEQSCLWAAQVVTGAIEVPRSVPASDTWQSEVDAVRKAVDAKVKGATPAPYVACDLIAAAQTRTREEGFTAENEALAALAFGQDFRASVYSFELLTKRAKRPSGAPDPALARPITKVGIIGAGLMASQLCVLFARTLKVPVVMTDLSADRAEAGLRNVLEQISTLVAKGRMGQGEATLIRTLVSASHEQSVLADADFVIEAVFEDLEVKKAVFAAAEAVVSDTCVLATNTSSLSVSDMAKDLRHPERVIGFHFFNPVAVMALLEIAPTALTDPATTATAFAAGKGLGKTCVLVQDAPCFVVNRLLVRFLCELWRVVDEGTEFEVADRAAHLMGVPMGAFELLALVGPPVAFHSAQTMVDAFPDRFYGSENMRRVVESGATAFWARSPEGGRVIDPDVRALYEMGDTRLTAEQVRDRVADALADEAAIMLSEGVVAEPQDIDLCMLLGVGWPMSNGGLTPYLDRIGASERASGRRFLPVGVASV</sequence>
<dbReference type="GO" id="GO:0016509">
    <property type="term" value="F:long-chain (3S)-3-hydroxyacyl-CoA dehydrogenase (NAD+) activity"/>
    <property type="evidence" value="ECO:0007669"/>
    <property type="project" value="TreeGrafter"/>
</dbReference>
<dbReference type="EMBL" id="CAFBPU010000018">
    <property type="protein sequence ID" value="CAB5031757.1"/>
    <property type="molecule type" value="Genomic_DNA"/>
</dbReference>
<evidence type="ECO:0000256" key="3">
    <source>
        <dbReference type="ARBA" id="ARBA00022832"/>
    </source>
</evidence>
<dbReference type="InterPro" id="IPR029045">
    <property type="entry name" value="ClpP/crotonase-like_dom_sf"/>
</dbReference>
<dbReference type="InterPro" id="IPR006176">
    <property type="entry name" value="3-OHacyl-CoA_DH_NAD-bd"/>
</dbReference>
<protein>
    <submittedName>
        <fullName evidence="11">Unannotated protein</fullName>
    </submittedName>
</protein>
<keyword evidence="3" id="KW-0276">Fatty acid metabolism</keyword>